<dbReference type="Gene3D" id="1.10.287.130">
    <property type="match status" value="1"/>
</dbReference>
<reference evidence="14" key="1">
    <citation type="journal article" date="2014" name="Int. J. Syst. Evol. Microbiol.">
        <title>Complete genome sequence of Corynebacterium casei LMG S-19264T (=DSM 44701T), isolated from a smear-ripened cheese.</title>
        <authorList>
            <consortium name="US DOE Joint Genome Institute (JGI-PGF)"/>
            <person name="Walter F."/>
            <person name="Albersmeier A."/>
            <person name="Kalinowski J."/>
            <person name="Ruckert C."/>
        </authorList>
    </citation>
    <scope>NUCLEOTIDE SEQUENCE</scope>
    <source>
        <strain evidence="14">VKM B-2484</strain>
    </source>
</reference>
<evidence type="ECO:0000256" key="1">
    <source>
        <dbReference type="ARBA" id="ARBA00000085"/>
    </source>
</evidence>
<dbReference type="PRINTS" id="PR00344">
    <property type="entry name" value="BCTRLSENSOR"/>
</dbReference>
<dbReference type="AlphaFoldDB" id="A0A9W6JD90"/>
<dbReference type="InterPro" id="IPR004358">
    <property type="entry name" value="Sig_transdc_His_kin-like_C"/>
</dbReference>
<keyword evidence="7" id="KW-0418">Kinase</keyword>
<dbReference type="FunFam" id="1.10.287.130:FF:000038">
    <property type="entry name" value="Sensory transduction histidine kinase"/>
    <property type="match status" value="1"/>
</dbReference>
<dbReference type="GO" id="GO:0005886">
    <property type="term" value="C:plasma membrane"/>
    <property type="evidence" value="ECO:0007669"/>
    <property type="project" value="TreeGrafter"/>
</dbReference>
<keyword evidence="4" id="KW-0597">Phosphoprotein</keyword>
<accession>A0A9W6JD90</accession>
<dbReference type="Pfam" id="PF00989">
    <property type="entry name" value="PAS"/>
    <property type="match status" value="1"/>
</dbReference>
<dbReference type="Gene3D" id="3.30.450.20">
    <property type="entry name" value="PAS domain"/>
    <property type="match status" value="1"/>
</dbReference>
<dbReference type="InterPro" id="IPR036097">
    <property type="entry name" value="HisK_dim/P_sf"/>
</dbReference>
<dbReference type="InterPro" id="IPR003594">
    <property type="entry name" value="HATPase_dom"/>
</dbReference>
<evidence type="ECO:0000256" key="3">
    <source>
        <dbReference type="ARBA" id="ARBA00012438"/>
    </source>
</evidence>
<keyword evidence="9" id="KW-0902">Two-component regulatory system</keyword>
<dbReference type="Pfam" id="PF00512">
    <property type="entry name" value="HisKA"/>
    <property type="match status" value="1"/>
</dbReference>
<evidence type="ECO:0000313" key="14">
    <source>
        <dbReference type="EMBL" id="GLK74193.1"/>
    </source>
</evidence>
<feature type="region of interest" description="Disordered" evidence="11">
    <location>
        <begin position="333"/>
        <end position="386"/>
    </location>
</feature>
<evidence type="ECO:0000256" key="2">
    <source>
        <dbReference type="ARBA" id="ARBA00004370"/>
    </source>
</evidence>
<comment type="caution">
    <text evidence="14">The sequence shown here is derived from an EMBL/GenBank/DDBJ whole genome shotgun (WGS) entry which is preliminary data.</text>
</comment>
<dbReference type="CDD" id="cd00082">
    <property type="entry name" value="HisKA"/>
    <property type="match status" value="1"/>
</dbReference>
<keyword evidence="10" id="KW-0472">Membrane</keyword>
<dbReference type="InterPro" id="IPR003661">
    <property type="entry name" value="HisK_dim/P_dom"/>
</dbReference>
<evidence type="ECO:0000256" key="11">
    <source>
        <dbReference type="SAM" id="MobiDB-lite"/>
    </source>
</evidence>
<dbReference type="Proteomes" id="UP001143370">
    <property type="component" value="Unassembled WGS sequence"/>
</dbReference>
<dbReference type="SMART" id="SM00387">
    <property type="entry name" value="HATPase_c"/>
    <property type="match status" value="1"/>
</dbReference>
<dbReference type="CDD" id="cd00130">
    <property type="entry name" value="PAS"/>
    <property type="match status" value="1"/>
</dbReference>
<dbReference type="PANTHER" id="PTHR43047:SF72">
    <property type="entry name" value="OSMOSENSING HISTIDINE PROTEIN KINASE SLN1"/>
    <property type="match status" value="1"/>
</dbReference>
<dbReference type="SMART" id="SM00388">
    <property type="entry name" value="HisKA"/>
    <property type="match status" value="1"/>
</dbReference>
<evidence type="ECO:0000256" key="9">
    <source>
        <dbReference type="ARBA" id="ARBA00023012"/>
    </source>
</evidence>
<dbReference type="SUPFAM" id="SSF55785">
    <property type="entry name" value="PYP-like sensor domain (PAS domain)"/>
    <property type="match status" value="1"/>
</dbReference>
<dbReference type="InterPro" id="IPR000014">
    <property type="entry name" value="PAS"/>
</dbReference>
<dbReference type="EC" id="2.7.13.3" evidence="3"/>
<feature type="domain" description="Histidine kinase" evidence="12">
    <location>
        <begin position="689"/>
        <end position="910"/>
    </location>
</feature>
<dbReference type="InterPro" id="IPR035965">
    <property type="entry name" value="PAS-like_dom_sf"/>
</dbReference>
<dbReference type="InterPro" id="IPR005467">
    <property type="entry name" value="His_kinase_dom"/>
</dbReference>
<dbReference type="SUPFAM" id="SSF47384">
    <property type="entry name" value="Homodimeric domain of signal transducing histidine kinase"/>
    <property type="match status" value="1"/>
</dbReference>
<dbReference type="GO" id="GO:0000155">
    <property type="term" value="F:phosphorelay sensor kinase activity"/>
    <property type="evidence" value="ECO:0007669"/>
    <property type="project" value="InterPro"/>
</dbReference>
<dbReference type="NCBIfam" id="TIGR00229">
    <property type="entry name" value="sensory_box"/>
    <property type="match status" value="1"/>
</dbReference>
<dbReference type="GO" id="GO:0005524">
    <property type="term" value="F:ATP binding"/>
    <property type="evidence" value="ECO:0007669"/>
    <property type="project" value="UniProtKB-KW"/>
</dbReference>
<keyword evidence="8" id="KW-0067">ATP-binding</keyword>
<feature type="region of interest" description="Disordered" evidence="11">
    <location>
        <begin position="230"/>
        <end position="280"/>
    </location>
</feature>
<evidence type="ECO:0000256" key="6">
    <source>
        <dbReference type="ARBA" id="ARBA00022741"/>
    </source>
</evidence>
<dbReference type="PROSITE" id="PS50112">
    <property type="entry name" value="PAS"/>
    <property type="match status" value="1"/>
</dbReference>
<comment type="catalytic activity">
    <reaction evidence="1">
        <text>ATP + protein L-histidine = ADP + protein N-phospho-L-histidine.</text>
        <dbReference type="EC" id="2.7.13.3"/>
    </reaction>
</comment>
<dbReference type="InterPro" id="IPR036890">
    <property type="entry name" value="HATPase_C_sf"/>
</dbReference>
<gene>
    <name evidence="14" type="ORF">GCM10017643_43110</name>
</gene>
<dbReference type="InterPro" id="IPR013767">
    <property type="entry name" value="PAS_fold"/>
</dbReference>
<evidence type="ECO:0000259" key="13">
    <source>
        <dbReference type="PROSITE" id="PS50112"/>
    </source>
</evidence>
<evidence type="ECO:0000256" key="4">
    <source>
        <dbReference type="ARBA" id="ARBA00022553"/>
    </source>
</evidence>
<dbReference type="Gene3D" id="3.30.565.10">
    <property type="entry name" value="Histidine kinase-like ATPase, C-terminal domain"/>
    <property type="match status" value="1"/>
</dbReference>
<evidence type="ECO:0000313" key="15">
    <source>
        <dbReference type="Proteomes" id="UP001143370"/>
    </source>
</evidence>
<evidence type="ECO:0000256" key="10">
    <source>
        <dbReference type="ARBA" id="ARBA00023136"/>
    </source>
</evidence>
<dbReference type="EMBL" id="BSFJ01000035">
    <property type="protein sequence ID" value="GLK74193.1"/>
    <property type="molecule type" value="Genomic_DNA"/>
</dbReference>
<evidence type="ECO:0000256" key="7">
    <source>
        <dbReference type="ARBA" id="ARBA00022777"/>
    </source>
</evidence>
<evidence type="ECO:0000259" key="12">
    <source>
        <dbReference type="PROSITE" id="PS50109"/>
    </source>
</evidence>
<evidence type="ECO:0000256" key="8">
    <source>
        <dbReference type="ARBA" id="ARBA00022840"/>
    </source>
</evidence>
<proteinExistence type="predicted"/>
<dbReference type="Pfam" id="PF02518">
    <property type="entry name" value="HATPase_c"/>
    <property type="match status" value="1"/>
</dbReference>
<keyword evidence="15" id="KW-1185">Reference proteome</keyword>
<sequence length="914" mass="95882">MNTPSDGFGSAATQALRARAATALAAAAPAVLAHVDGTLIAANAAGRALLDAATLKNIAPPLAATLRAARPARLERLRLPGRLTPATFACSLLVAGNARALLLVGLDPVPAAAPAEPAPAIAAQEPLPVPARFTWSTGVDARLNRVDPRLAAALDRPPEQIFGLDWRALGAPDAHRAVLDGLSFNHLPVHLPTGQGDALDVELGGAPIRGAGMRGFGVVKGRRPLEARPETFVAPPPAMSAPPANVTPAPATPPPAPPPHASPDTATPDADPAEPAPPVRVTLSLVPSPANVVPLRAGNGEAGRDNVRSSWEGLSNGERNAFREIARALGARLEGVDDPADPSAPPSSEPEISMPEASTTPGAVEPVATEPPPLLPEPAANDSVPVPPALADAPPLRGEGAEGAGLRRVLAQEGERHEDERPVLDRLPLGLLAFRGDRLLYANRALLDWTGHADLAALEAAGGLSTLFDASAAADPDEDRPLTVLGAGGEPIRVDARLLSSPWEGGPAMLYVLHRAAAPEPVPADPLVDERLLQAELALREAESSGRELRAILDTATDGVVLIDAAGTVLSMNHPAEALFGFNAGEVKGESFTLLLAPESHRAAVDYLDGLASNGVASVLNDGREVIGRVREGGLIPLFMTVGRVGDDPTKFCAVLRDITQWKRAEEELIEAKRLAERANHAKSDFLAKISHEIRTPLNAIIGFSEVMMEERFGGIENQRYRDYLRDIHASGEHLVSLINDLLDLSKIEAGKLDLAFTSVSLNEIVQQCMGIMQPQANRERIIIRSSLATDLPPVVADTRSIRQIVLNLVSNSIKFTQPGGQVILSTTLTEEGEVVLRVRDTGVGMSESDVAIAMEPFRQITTSARAGSGGTGLGLPLTKALAEANRAAFNIRSAVDVGTIVEIIFPSTRVLAE</sequence>
<protein>
    <recommendedName>
        <fullName evidence="3">histidine kinase</fullName>
        <ecNumber evidence="3">2.7.13.3</ecNumber>
    </recommendedName>
</protein>
<evidence type="ECO:0000256" key="5">
    <source>
        <dbReference type="ARBA" id="ARBA00022679"/>
    </source>
</evidence>
<name>A0A9W6JD90_9HYPH</name>
<dbReference type="GO" id="GO:0006355">
    <property type="term" value="P:regulation of DNA-templated transcription"/>
    <property type="evidence" value="ECO:0007669"/>
    <property type="project" value="InterPro"/>
</dbReference>
<dbReference type="SUPFAM" id="SSF55874">
    <property type="entry name" value="ATPase domain of HSP90 chaperone/DNA topoisomerase II/histidine kinase"/>
    <property type="match status" value="1"/>
</dbReference>
<dbReference type="SMART" id="SM00091">
    <property type="entry name" value="PAS"/>
    <property type="match status" value="3"/>
</dbReference>
<dbReference type="PANTHER" id="PTHR43047">
    <property type="entry name" value="TWO-COMPONENT HISTIDINE PROTEIN KINASE"/>
    <property type="match status" value="1"/>
</dbReference>
<reference evidence="14" key="2">
    <citation type="submission" date="2023-01" db="EMBL/GenBank/DDBJ databases">
        <authorList>
            <person name="Sun Q."/>
            <person name="Evtushenko L."/>
        </authorList>
    </citation>
    <scope>NUCLEOTIDE SEQUENCE</scope>
    <source>
        <strain evidence="14">VKM B-2484</strain>
    </source>
</reference>
<keyword evidence="6" id="KW-0547">Nucleotide-binding</keyword>
<organism evidence="14 15">
    <name type="scientific">Ancylobacter dichloromethanicus</name>
    <dbReference type="NCBI Taxonomy" id="518825"/>
    <lineage>
        <taxon>Bacteria</taxon>
        <taxon>Pseudomonadati</taxon>
        <taxon>Pseudomonadota</taxon>
        <taxon>Alphaproteobacteria</taxon>
        <taxon>Hyphomicrobiales</taxon>
        <taxon>Xanthobacteraceae</taxon>
        <taxon>Ancylobacter</taxon>
    </lineage>
</organism>
<keyword evidence="5" id="KW-0808">Transferase</keyword>
<dbReference type="GO" id="GO:0009927">
    <property type="term" value="F:histidine phosphotransfer kinase activity"/>
    <property type="evidence" value="ECO:0007669"/>
    <property type="project" value="TreeGrafter"/>
</dbReference>
<dbReference type="RefSeq" id="WP_213368879.1">
    <property type="nucleotide sequence ID" value="NZ_BSFJ01000035.1"/>
</dbReference>
<feature type="compositionally biased region" description="Pro residues" evidence="11">
    <location>
        <begin position="250"/>
        <end position="261"/>
    </location>
</feature>
<comment type="subcellular location">
    <subcellularLocation>
        <location evidence="2">Membrane</location>
    </subcellularLocation>
</comment>
<feature type="domain" description="PAS" evidence="13">
    <location>
        <begin position="545"/>
        <end position="615"/>
    </location>
</feature>
<feature type="compositionally biased region" description="Low complexity" evidence="11">
    <location>
        <begin position="349"/>
        <end position="368"/>
    </location>
</feature>
<dbReference type="PROSITE" id="PS50109">
    <property type="entry name" value="HIS_KIN"/>
    <property type="match status" value="1"/>
</dbReference>